<comment type="caution">
    <text evidence="1">The sequence shown here is derived from an EMBL/GenBank/DDBJ whole genome shotgun (WGS) entry which is preliminary data.</text>
</comment>
<reference evidence="1" key="1">
    <citation type="journal article" date="2020" name="Mol. Plant Microbe Interact.">
        <title>Genome Sequence of the Biocontrol Agent Coniothyrium minitans strain Conio (IMI 134523).</title>
        <authorList>
            <person name="Patel D."/>
            <person name="Shittu T.A."/>
            <person name="Baroncelli R."/>
            <person name="Muthumeenakshi S."/>
            <person name="Osborne T.H."/>
            <person name="Janganan T.K."/>
            <person name="Sreenivasaprasad S."/>
        </authorList>
    </citation>
    <scope>NUCLEOTIDE SEQUENCE</scope>
    <source>
        <strain evidence="1">Conio</strain>
    </source>
</reference>
<evidence type="ECO:0000313" key="2">
    <source>
        <dbReference type="Proteomes" id="UP000756921"/>
    </source>
</evidence>
<sequence length="32" mass="3613">MVRLDCTTKASNISNALEYQYTLLFVLPSSPH</sequence>
<accession>A0A9P6G9G4</accession>
<evidence type="ECO:0000313" key="1">
    <source>
        <dbReference type="EMBL" id="KAF9731163.1"/>
    </source>
</evidence>
<dbReference type="AlphaFoldDB" id="A0A9P6G9G4"/>
<protein>
    <submittedName>
        <fullName evidence="1">Uncharacterized protein</fullName>
    </submittedName>
</protein>
<gene>
    <name evidence="1" type="ORF">PMIN01_11122</name>
</gene>
<keyword evidence="2" id="KW-1185">Reference proteome</keyword>
<dbReference type="EMBL" id="WJXW01000013">
    <property type="protein sequence ID" value="KAF9731163.1"/>
    <property type="molecule type" value="Genomic_DNA"/>
</dbReference>
<name>A0A9P6G9G4_9PLEO</name>
<organism evidence="1 2">
    <name type="scientific">Paraphaeosphaeria minitans</name>
    <dbReference type="NCBI Taxonomy" id="565426"/>
    <lineage>
        <taxon>Eukaryota</taxon>
        <taxon>Fungi</taxon>
        <taxon>Dikarya</taxon>
        <taxon>Ascomycota</taxon>
        <taxon>Pezizomycotina</taxon>
        <taxon>Dothideomycetes</taxon>
        <taxon>Pleosporomycetidae</taxon>
        <taxon>Pleosporales</taxon>
        <taxon>Massarineae</taxon>
        <taxon>Didymosphaeriaceae</taxon>
        <taxon>Paraphaeosphaeria</taxon>
    </lineage>
</organism>
<proteinExistence type="predicted"/>
<dbReference type="Proteomes" id="UP000756921">
    <property type="component" value="Unassembled WGS sequence"/>
</dbReference>